<reference evidence="1" key="2">
    <citation type="journal article" date="2015" name="Fish Shellfish Immunol.">
        <title>Early steps in the European eel (Anguilla anguilla)-Vibrio vulnificus interaction in the gills: Role of the RtxA13 toxin.</title>
        <authorList>
            <person name="Callol A."/>
            <person name="Pajuelo D."/>
            <person name="Ebbesson L."/>
            <person name="Teles M."/>
            <person name="MacKenzie S."/>
            <person name="Amaro C."/>
        </authorList>
    </citation>
    <scope>NUCLEOTIDE SEQUENCE</scope>
</reference>
<reference evidence="1" key="1">
    <citation type="submission" date="2014-11" db="EMBL/GenBank/DDBJ databases">
        <authorList>
            <person name="Amaro Gonzalez C."/>
        </authorList>
    </citation>
    <scope>NUCLEOTIDE SEQUENCE</scope>
</reference>
<sequence>MALAGEVRGGGLLVMPQSMMSQGVTRKKY</sequence>
<name>A0A0E9UGZ5_ANGAN</name>
<proteinExistence type="predicted"/>
<accession>A0A0E9UGZ5</accession>
<protein>
    <submittedName>
        <fullName evidence="1">Uncharacterized protein</fullName>
    </submittedName>
</protein>
<evidence type="ECO:0000313" key="1">
    <source>
        <dbReference type="EMBL" id="JAH65057.1"/>
    </source>
</evidence>
<dbReference type="EMBL" id="GBXM01043520">
    <property type="protein sequence ID" value="JAH65057.1"/>
    <property type="molecule type" value="Transcribed_RNA"/>
</dbReference>
<organism evidence="1">
    <name type="scientific">Anguilla anguilla</name>
    <name type="common">European freshwater eel</name>
    <name type="synonym">Muraena anguilla</name>
    <dbReference type="NCBI Taxonomy" id="7936"/>
    <lineage>
        <taxon>Eukaryota</taxon>
        <taxon>Metazoa</taxon>
        <taxon>Chordata</taxon>
        <taxon>Craniata</taxon>
        <taxon>Vertebrata</taxon>
        <taxon>Euteleostomi</taxon>
        <taxon>Actinopterygii</taxon>
        <taxon>Neopterygii</taxon>
        <taxon>Teleostei</taxon>
        <taxon>Anguilliformes</taxon>
        <taxon>Anguillidae</taxon>
        <taxon>Anguilla</taxon>
    </lineage>
</organism>
<dbReference type="AlphaFoldDB" id="A0A0E9UGZ5"/>